<evidence type="ECO:0008006" key="14">
    <source>
        <dbReference type="Google" id="ProtNLM"/>
    </source>
</evidence>
<protein>
    <recommendedName>
        <fullName evidence="14">Ubiquitin-like domain-containing protein</fullName>
    </recommendedName>
</protein>
<feature type="transmembrane region" description="Helical" evidence="9">
    <location>
        <begin position="108"/>
        <end position="125"/>
    </location>
</feature>
<feature type="region of interest" description="Disordered" evidence="8">
    <location>
        <begin position="517"/>
        <end position="538"/>
    </location>
</feature>
<feature type="domain" description="Heme haloperoxidase family profile" evidence="11">
    <location>
        <begin position="1357"/>
        <end position="1575"/>
    </location>
</feature>
<evidence type="ECO:0000313" key="13">
    <source>
        <dbReference type="Proteomes" id="UP001146120"/>
    </source>
</evidence>
<feature type="region of interest" description="Disordered" evidence="8">
    <location>
        <begin position="666"/>
        <end position="686"/>
    </location>
</feature>
<feature type="domain" description="Heme haloperoxidase family profile" evidence="11">
    <location>
        <begin position="1608"/>
        <end position="1821"/>
    </location>
</feature>
<feature type="domain" description="Heme haloperoxidase family profile" evidence="11">
    <location>
        <begin position="1875"/>
        <end position="2090"/>
    </location>
</feature>
<comment type="caution">
    <text evidence="12">The sequence shown here is derived from an EMBL/GenBank/DDBJ whole genome shotgun (WGS) entry which is preliminary data.</text>
</comment>
<keyword evidence="4" id="KW-0479">Metal-binding</keyword>
<feature type="region of interest" description="Disordered" evidence="8">
    <location>
        <begin position="906"/>
        <end position="936"/>
    </location>
</feature>
<dbReference type="InterPro" id="IPR036851">
    <property type="entry name" value="Chloroperoxidase-like_sf"/>
</dbReference>
<evidence type="ECO:0000256" key="3">
    <source>
        <dbReference type="ARBA" id="ARBA00022617"/>
    </source>
</evidence>
<dbReference type="InterPro" id="IPR000028">
    <property type="entry name" value="Chloroperoxidase"/>
</dbReference>
<keyword evidence="6" id="KW-0408">Iron</keyword>
<feature type="compositionally biased region" description="Pro residues" evidence="8">
    <location>
        <begin position="1081"/>
        <end position="1092"/>
    </location>
</feature>
<dbReference type="SUPFAM" id="SSF54236">
    <property type="entry name" value="Ubiquitin-like"/>
    <property type="match status" value="1"/>
</dbReference>
<dbReference type="PROSITE" id="PS51405">
    <property type="entry name" value="HEME_HALOPEROXIDASE"/>
    <property type="match status" value="3"/>
</dbReference>
<evidence type="ECO:0000256" key="7">
    <source>
        <dbReference type="ARBA" id="ARBA00025795"/>
    </source>
</evidence>
<dbReference type="GO" id="GO:0004601">
    <property type="term" value="F:peroxidase activity"/>
    <property type="evidence" value="ECO:0007669"/>
    <property type="project" value="UniProtKB-KW"/>
</dbReference>
<dbReference type="Gene3D" id="3.10.20.90">
    <property type="entry name" value="Phosphatidylinositol 3-kinase Catalytic Subunit, Chain A, domain 1"/>
    <property type="match status" value="1"/>
</dbReference>
<dbReference type="Gene3D" id="1.10.489.10">
    <property type="entry name" value="Chloroperoxidase-like"/>
    <property type="match status" value="3"/>
</dbReference>
<proteinExistence type="inferred from homology"/>
<evidence type="ECO:0000259" key="11">
    <source>
        <dbReference type="PROSITE" id="PS51405"/>
    </source>
</evidence>
<evidence type="ECO:0000256" key="5">
    <source>
        <dbReference type="ARBA" id="ARBA00023002"/>
    </source>
</evidence>
<evidence type="ECO:0000313" key="12">
    <source>
        <dbReference type="EMBL" id="DAZ93896.1"/>
    </source>
</evidence>
<keyword evidence="5" id="KW-0560">Oxidoreductase</keyword>
<dbReference type="Pfam" id="PF01328">
    <property type="entry name" value="Peroxidase_2"/>
    <property type="match status" value="3"/>
</dbReference>
<evidence type="ECO:0000256" key="6">
    <source>
        <dbReference type="ARBA" id="ARBA00023004"/>
    </source>
</evidence>
<reference evidence="12" key="2">
    <citation type="journal article" date="2023" name="Microbiol Resour">
        <title>Decontamination and Annotation of the Draft Genome Sequence of the Oomycete Lagenidium giganteum ARSEF 373.</title>
        <authorList>
            <person name="Morgan W.R."/>
            <person name="Tartar A."/>
        </authorList>
    </citation>
    <scope>NUCLEOTIDE SEQUENCE</scope>
    <source>
        <strain evidence="12">ARSEF 373</strain>
    </source>
</reference>
<feature type="transmembrane region" description="Helical" evidence="9">
    <location>
        <begin position="381"/>
        <end position="401"/>
    </location>
</feature>
<evidence type="ECO:0000256" key="9">
    <source>
        <dbReference type="SAM" id="Phobius"/>
    </source>
</evidence>
<keyword evidence="9" id="KW-0812">Transmembrane</keyword>
<comment type="similarity">
    <text evidence="7">Belongs to the chloroperoxidase family.</text>
</comment>
<feature type="transmembrane region" description="Helical" evidence="9">
    <location>
        <begin position="290"/>
        <end position="308"/>
    </location>
</feature>
<feature type="compositionally biased region" description="Polar residues" evidence="8">
    <location>
        <begin position="908"/>
        <end position="917"/>
    </location>
</feature>
<feature type="transmembrane region" description="Helical" evidence="9">
    <location>
        <begin position="486"/>
        <end position="507"/>
    </location>
</feature>
<dbReference type="InterPro" id="IPR029071">
    <property type="entry name" value="Ubiquitin-like_domsf"/>
</dbReference>
<keyword evidence="9" id="KW-1133">Transmembrane helix</keyword>
<evidence type="ECO:0000256" key="4">
    <source>
        <dbReference type="ARBA" id="ARBA00022723"/>
    </source>
</evidence>
<dbReference type="EMBL" id="DAKRPA010000284">
    <property type="protein sequence ID" value="DAZ93896.1"/>
    <property type="molecule type" value="Genomic_DNA"/>
</dbReference>
<feature type="transmembrane region" description="Helical" evidence="9">
    <location>
        <begin position="197"/>
        <end position="218"/>
    </location>
</feature>
<comment type="cofactor">
    <cofactor evidence="1">
        <name>heme b</name>
        <dbReference type="ChEBI" id="CHEBI:60344"/>
    </cofactor>
</comment>
<keyword evidence="3" id="KW-0349">Heme</keyword>
<dbReference type="Proteomes" id="UP001146120">
    <property type="component" value="Unassembled WGS sequence"/>
</dbReference>
<keyword evidence="2" id="KW-0575">Peroxidase</keyword>
<reference evidence="12" key="1">
    <citation type="submission" date="2022-11" db="EMBL/GenBank/DDBJ databases">
        <authorList>
            <person name="Morgan W.R."/>
            <person name="Tartar A."/>
        </authorList>
    </citation>
    <scope>NUCLEOTIDE SEQUENCE</scope>
    <source>
        <strain evidence="12">ARSEF 373</strain>
    </source>
</reference>
<evidence type="ECO:0000256" key="8">
    <source>
        <dbReference type="SAM" id="MobiDB-lite"/>
    </source>
</evidence>
<feature type="region of interest" description="Disordered" evidence="8">
    <location>
        <begin position="1000"/>
        <end position="1139"/>
    </location>
</feature>
<dbReference type="GO" id="GO:0046872">
    <property type="term" value="F:metal ion binding"/>
    <property type="evidence" value="ECO:0007669"/>
    <property type="project" value="UniProtKB-KW"/>
</dbReference>
<feature type="transmembrane region" description="Helical" evidence="9">
    <location>
        <begin position="166"/>
        <end position="185"/>
    </location>
</feature>
<dbReference type="InterPro" id="IPR000626">
    <property type="entry name" value="Ubiquitin-like_dom"/>
</dbReference>
<dbReference type="SUPFAM" id="SSF47571">
    <property type="entry name" value="Cloroperoxidase"/>
    <property type="match status" value="3"/>
</dbReference>
<organism evidence="12 13">
    <name type="scientific">Lagenidium giganteum</name>
    <dbReference type="NCBI Taxonomy" id="4803"/>
    <lineage>
        <taxon>Eukaryota</taxon>
        <taxon>Sar</taxon>
        <taxon>Stramenopiles</taxon>
        <taxon>Oomycota</taxon>
        <taxon>Peronosporomycetes</taxon>
        <taxon>Pythiales</taxon>
        <taxon>Pythiaceae</taxon>
    </lineage>
</organism>
<feature type="compositionally biased region" description="Low complexity" evidence="8">
    <location>
        <begin position="1093"/>
        <end position="1139"/>
    </location>
</feature>
<keyword evidence="9" id="KW-0472">Membrane</keyword>
<dbReference type="InterPro" id="IPR036259">
    <property type="entry name" value="MFS_trans_sf"/>
</dbReference>
<evidence type="ECO:0000259" key="10">
    <source>
        <dbReference type="PROSITE" id="PS50053"/>
    </source>
</evidence>
<feature type="transmembrane region" description="Helical" evidence="9">
    <location>
        <begin position="137"/>
        <end position="154"/>
    </location>
</feature>
<feature type="transmembrane region" description="Helical" evidence="9">
    <location>
        <begin position="238"/>
        <end position="258"/>
    </location>
</feature>
<feature type="compositionally biased region" description="Polar residues" evidence="8">
    <location>
        <begin position="1000"/>
        <end position="1030"/>
    </location>
</feature>
<dbReference type="Pfam" id="PF00240">
    <property type="entry name" value="ubiquitin"/>
    <property type="match status" value="1"/>
</dbReference>
<dbReference type="SUPFAM" id="SSF103473">
    <property type="entry name" value="MFS general substrate transporter"/>
    <property type="match status" value="1"/>
</dbReference>
<feature type="transmembrane region" description="Helical" evidence="9">
    <location>
        <begin position="408"/>
        <end position="434"/>
    </location>
</feature>
<accession>A0AAV2YIZ1</accession>
<dbReference type="PANTHER" id="PTHR33577">
    <property type="entry name" value="STERIGMATOCYSTIN BIOSYNTHESIS PEROXIDASE STCC-RELATED"/>
    <property type="match status" value="1"/>
</dbReference>
<dbReference type="CDD" id="cd17039">
    <property type="entry name" value="Ubl_ubiquitin_like"/>
    <property type="match status" value="1"/>
</dbReference>
<feature type="domain" description="Ubiquitin-like" evidence="10">
    <location>
        <begin position="609"/>
        <end position="643"/>
    </location>
</feature>
<keyword evidence="13" id="KW-1185">Reference proteome</keyword>
<evidence type="ECO:0000256" key="2">
    <source>
        <dbReference type="ARBA" id="ARBA00022559"/>
    </source>
</evidence>
<feature type="compositionally biased region" description="Low complexity" evidence="8">
    <location>
        <begin position="922"/>
        <end position="936"/>
    </location>
</feature>
<gene>
    <name evidence="12" type="ORF">N0F65_004743</name>
</gene>
<dbReference type="PANTHER" id="PTHR33577:SF9">
    <property type="entry name" value="PEROXIDASE STCC"/>
    <property type="match status" value="1"/>
</dbReference>
<dbReference type="PROSITE" id="PS50053">
    <property type="entry name" value="UBIQUITIN_2"/>
    <property type="match status" value="1"/>
</dbReference>
<sequence length="2104" mass="228179">MSYVHGERPRDNRLSLDLLRLDTPGYVIEQDDGLDAWPKRSMVSAPRTSGFAPCATARLVAKNNMKTYVTCILLAMPWVAYSVVSAVFSDSRVVYMTSMQISEFFPRFVPPLIGCFLAPILGAASDRSLSKWGRRNVFLVTAALFMITFGILYGSAKKLFPTHRAIVTFVFFMLNLGFVTFDISLRARIMDVVPLEFQVHAQAAVAFWAGIGALSGMLLFRDGKSLASEDSVKSDEMLVAFSTGAAVVLVFTLLSIYLRPEHPQATPSYQPPLQRLVQEAWEQILYAPKLFRFLCVLYFVLYFAWWSFRDQIFVWWGKDVYLGCRGASCTADERKLYEDGITAAMNALICQNALQSLICVVFLFSIPRVSNASYLNRVSTFGLGIGSKAIASQLALTILLLTRTLGKYCIPVAFGAFVAIAFYHSVVFIFPFSVVGIMGKEMQESEHGFNNNGLFVGVLTLFQSIAELTVQVYGTKKMAPLGTGNVMALSCVLFAAGAASTAAFKFGHLCATPTSHSDDDAGHDQVEPRGGVAPAATQATEAADHPMVLVHLKFIHRERISLQCESDILVAELKSRVLAEHTRQERANASTDQPNAATDDALGADVALRLIYKGKVLKDDHTLASYHFVDGDTIHVVVGRPPAANANGNANATTASAASPTAAAALGGQASSAPPTSQAGTSSGTTSSVFVSHIDVGAGDSVPDIGGFINSVLQNFGGGVTTTVNIHNVGANANSSAASSTRSATSATSSAPSEHSNSLSSGASTTPSPVTSASSSQHAAAIPFAVAVPTPAVPSPAILNEAARVRRMLPALELMPLSRPSDLAMELYDLGNAVREVSDTFLAMHRQLQFLSTRILHDNHLTVSERVRLESRVMQLAPALQQVGGLAMSLSTALASSPYATRAEPSVAGSTAESSSPGGIFTATAAPPSAASASPSARSATYIDDNGWVRAAHPIGDVMNVLREISGSFAAQSNAADNPPPTNIADGLSTAFSSISAFTNAVGQGSRTPRTSSSTNERPAQRPTVSTSGQTATVTPVAASSSSPLEPEPAASTSATSITSTPASIDDLPSRVPSTSLQDSPAPPRAPTPTPISPASASPPAALAPTPAATSASFEAPVQPMPSSAVPPTSPSYSSSPAVSAATAIPGASTSSSRPISSLCRQILGQLSPELTQSQQSSSMVRQAYPVLRQQLQAMFTSENPPTNKQIWLDAAVREVERAVKTTFEEYEIAYTRDSVREHLNRVILEHFIEIACSAYPQESARVANEKQMSKLLSKFCGALFLEITELKEPMEALRMTSAIISELLSSSYSDPNVMRFQTQFLSQVSRQASTILKRFMAFQLALCFEMATADNPLELPPGQYYRPHPPAVSGLPSQSTEFARAPCPALNTLANLGYIHRSGHDIRRDDLRRALREVYGLSTGLTWVLSSKVPPVFKLSDLTVHNDVEHDVSLFRQDVEFQQDQSVIDPQLVDLFNSTMAGKQEMDESDFLQYHLKRWRDSRARNPTFTFGWHQQLATYGEIRLVLRVLGSRDQSRDYRVKTDDVRTFFLEERLPSSYVRSHKSVELGTTYRCLITASITCLGRATASLFVLHFALCFVSAMVNNPLDLPLGQYYRPQPPAVTGLPSQSTEFARAPCPALNTLANLGYIHRSGHGIRRDDLRRALREVYGLSKSLTWALSTNVPKVFKLSELTTHNEFEHDVSLFRQDAEFQQDQSVIDPQLVDLFNSTMAGKQEMDESDFLQFHLKRWHDSRSRNPTFTFGLKQQLAIYGEMRLVLQLLGSSDQSGAYRVKTDDIRTFFFEERLPSSYVLPPKSIGLRGIALKTSTRMTRSAVVVALCVMAALATMGTGARMLRAQPNGAASATLAMATTFWTDNTTGEYIRPKDDEMSGVPNNTARYHRSPCPGLNTLANHGYLPRDGKNLTPAIIKHAIMQVYNLEDSLAERLASALPPTLTLADLGQHGFIEHDASLVHDDAFFRHDPAHVNATLVQQLLSRADHSGRLTPAAVAHFRAQREDDCARTDPEYSFGVKQQVAAYAEAAALLLVIGNYDSELLPVENARSFLVEEKLPTNYTKPREQVTLTTALWLSTRLKVLSRWPFGAAALE</sequence>
<feature type="transmembrane region" description="Helical" evidence="9">
    <location>
        <begin position="68"/>
        <end position="88"/>
    </location>
</feature>
<feature type="compositionally biased region" description="Basic and acidic residues" evidence="8">
    <location>
        <begin position="517"/>
        <end position="527"/>
    </location>
</feature>
<name>A0AAV2YIZ1_9STRA</name>
<dbReference type="SMART" id="SM00213">
    <property type="entry name" value="UBQ"/>
    <property type="match status" value="1"/>
</dbReference>
<feature type="compositionally biased region" description="Low complexity" evidence="8">
    <location>
        <begin position="1031"/>
        <end position="1065"/>
    </location>
</feature>
<feature type="region of interest" description="Disordered" evidence="8">
    <location>
        <begin position="734"/>
        <end position="774"/>
    </location>
</feature>
<evidence type="ECO:0000256" key="1">
    <source>
        <dbReference type="ARBA" id="ARBA00001970"/>
    </source>
</evidence>